<gene>
    <name evidence="1" type="ORF">Goslar_00093</name>
</gene>
<accession>A0A482GHN5</accession>
<dbReference type="InterPro" id="IPR057701">
    <property type="entry name" value="DUF7941"/>
</dbReference>
<keyword evidence="2" id="KW-1185">Reference proteome</keyword>
<evidence type="ECO:0000313" key="1">
    <source>
        <dbReference type="EMBL" id="QBO63886.1"/>
    </source>
</evidence>
<sequence>MYPEASWQEEVLSKINAYLQHPLSLSDITLTPAWYGASGRLRLSIAPAPQSVYYVEDPVQVYLQRRDINKLFIKHQPFIVVADKTTIADCLTQLFKKYGLKIDLTIFDSSALASQVKFESGEKTISVPVRSDASASWHGTFQFLARKDVSTDISELITVREPLTSYYPEDSKQGDFHTFSTYGIKLNLPPQDAIRSMSVGDTPEGYNAFRLASSLISMSYTLAWELITTANVVYNGKVADANDLDVPILPSFGSSVLVLKPRSDSGVSSKLYFSYD</sequence>
<protein>
    <submittedName>
        <fullName evidence="1">Uncharacterized protein</fullName>
    </submittedName>
</protein>
<dbReference type="EMBL" id="MK327938">
    <property type="protein sequence ID" value="QBO63886.1"/>
    <property type="molecule type" value="Genomic_DNA"/>
</dbReference>
<dbReference type="Proteomes" id="UP000294673">
    <property type="component" value="Segment"/>
</dbReference>
<proteinExistence type="predicted"/>
<reference evidence="1 2" key="1">
    <citation type="submission" date="2018-12" db="EMBL/GenBank/DDBJ databases">
        <title>Still something new to discover - new insights into E. coli phage diversity and taxonomy.</title>
        <authorList>
            <person name="Korf I.H.E."/>
            <person name="Adriaennsens E."/>
            <person name="Dreiseikelmann B."/>
            <person name="Kropinski A."/>
            <person name="Nimtz M."/>
            <person name="Meier-Kolthoff J.P."/>
            <person name="Rohde M."/>
            <person name="van Raaij M."/>
            <person name="Wittmann J."/>
        </authorList>
    </citation>
    <scope>NUCLEOTIDE SEQUENCE [LARGE SCALE GENOMIC DNA]</scope>
</reference>
<organism evidence="1 2">
    <name type="scientific">Escherichia phage vB_EcoM_Goslar</name>
    <dbReference type="NCBI Taxonomy" id="2502409"/>
    <lineage>
        <taxon>Viruses</taxon>
        <taxon>Duplodnaviria</taxon>
        <taxon>Heunggongvirae</taxon>
        <taxon>Uroviricota</taxon>
        <taxon>Caudoviricetes</taxon>
        <taxon>Chimalliviridae</taxon>
        <taxon>Goslarvirus</taxon>
        <taxon>Goslarvirus goslar</taxon>
    </lineage>
</organism>
<dbReference type="Pfam" id="PF25613">
    <property type="entry name" value="DUF7941"/>
    <property type="match status" value="1"/>
</dbReference>
<organismHost>
    <name type="scientific">Escherichia coli</name>
    <dbReference type="NCBI Taxonomy" id="562"/>
</organismHost>
<name>A0A482GHN5_BPGOS</name>
<evidence type="ECO:0000313" key="2">
    <source>
        <dbReference type="Proteomes" id="UP000294673"/>
    </source>
</evidence>